<protein>
    <submittedName>
        <fullName evidence="1">Uncharacterized protein</fullName>
    </submittedName>
</protein>
<organism evidence="1 2">
    <name type="scientific">Orbilia brochopaga</name>
    <dbReference type="NCBI Taxonomy" id="3140254"/>
    <lineage>
        <taxon>Eukaryota</taxon>
        <taxon>Fungi</taxon>
        <taxon>Dikarya</taxon>
        <taxon>Ascomycota</taxon>
        <taxon>Pezizomycotina</taxon>
        <taxon>Orbiliomycetes</taxon>
        <taxon>Orbiliales</taxon>
        <taxon>Orbiliaceae</taxon>
        <taxon>Orbilia</taxon>
    </lineage>
</organism>
<name>A0AAV9U914_9PEZI</name>
<comment type="caution">
    <text evidence="1">The sequence shown here is derived from an EMBL/GenBank/DDBJ whole genome shotgun (WGS) entry which is preliminary data.</text>
</comment>
<dbReference type="AlphaFoldDB" id="A0AAV9U914"/>
<evidence type="ECO:0000313" key="1">
    <source>
        <dbReference type="EMBL" id="KAK6336111.1"/>
    </source>
</evidence>
<proteinExistence type="predicted"/>
<keyword evidence="2" id="KW-1185">Reference proteome</keyword>
<evidence type="ECO:0000313" key="2">
    <source>
        <dbReference type="Proteomes" id="UP001375240"/>
    </source>
</evidence>
<accession>A0AAV9U914</accession>
<dbReference type="EMBL" id="JAVHNQ010000011">
    <property type="protein sequence ID" value="KAK6336111.1"/>
    <property type="molecule type" value="Genomic_DNA"/>
</dbReference>
<gene>
    <name evidence="1" type="ORF">TWF696_001679</name>
</gene>
<reference evidence="1 2" key="1">
    <citation type="submission" date="2019-10" db="EMBL/GenBank/DDBJ databases">
        <authorList>
            <person name="Palmer J.M."/>
        </authorList>
    </citation>
    <scope>NUCLEOTIDE SEQUENCE [LARGE SCALE GENOMIC DNA]</scope>
    <source>
        <strain evidence="1 2">TWF696</strain>
    </source>
</reference>
<dbReference type="Proteomes" id="UP001375240">
    <property type="component" value="Unassembled WGS sequence"/>
</dbReference>
<sequence>MPALAIISNETLPPPPTGTFNLTLSKTYEGEAPAFLPIDVQFSYEWDFPRNMGHATVVAIGSNNTVNQDMFPMGISGILAFMARERFPVTIQGPAGQEEIFAYRVLLNMDKDTLETKKAAIMLGTEGDVIITTENWGATELL</sequence>